<feature type="transmembrane region" description="Helical" evidence="1">
    <location>
        <begin position="185"/>
        <end position="213"/>
    </location>
</feature>
<evidence type="ECO:0000256" key="1">
    <source>
        <dbReference type="SAM" id="Phobius"/>
    </source>
</evidence>
<sequence>MKFKPLYYWNNQTGLRQVTILATIFFILVLSFSIIRYESFLATYDHGLFNQVFWNSIHGRFFQSSMSSAASSASLIDRQLSYPFYIHLGQHFVIDFLIWMPIYALFPSPITLIVLQVALIAAAGIVLYFLARHYLSVPLSVMIVASYYGANGVIGPTLGNFYEHCQIPLFIFSLLLALEKQRWSLFWLFAVLTLGTREDAGISLFGIGAYLIVSRRYPRVGIALCALSFSYVVFVTNRIMPMFSADNSRLYLANYFRQFVKTENPSTLELLWAIISQPQLIIEVFFKDASKRILYLLGHWLPLAFVPAIAPSAWLMTVFPLLVLLLQVVNQAATSINTRYTFSVIPGLFYGTILWWSQHQHKFKPRFHRFWIGCIGMSILLTYTSNPNRALYFISPYSFQPWVYQSLPAQLGHAANVKKVLSLIPQDASVSTSGYIVSHLSGRRNIIRLEVMQMKDEEGKVVDVDYAVLDLWQLQQNNLKVPVDRGRVRAGVRFTDEALRRGLYGIAEVLDGVVLVQKGITSKPEVLSAWSKLRQEIEPLMK</sequence>
<keyword evidence="1" id="KW-1133">Transmembrane helix</keyword>
<feature type="transmembrane region" description="Helical" evidence="1">
    <location>
        <begin position="369"/>
        <end position="386"/>
    </location>
</feature>
<protein>
    <submittedName>
        <fullName evidence="2">Uncharacterized protein</fullName>
    </submittedName>
</protein>
<dbReference type="HOGENOM" id="CLU_492502_0_0_3"/>
<keyword evidence="1" id="KW-0812">Transmembrane</keyword>
<evidence type="ECO:0000313" key="2">
    <source>
        <dbReference type="EMBL" id="AFZ09308.1"/>
    </source>
</evidence>
<evidence type="ECO:0000313" key="3">
    <source>
        <dbReference type="Proteomes" id="UP000010478"/>
    </source>
</evidence>
<feature type="transmembrane region" description="Helical" evidence="1">
    <location>
        <begin position="137"/>
        <end position="155"/>
    </location>
</feature>
<dbReference type="InterPro" id="IPR018650">
    <property type="entry name" value="STSV1_Orf64"/>
</dbReference>
<feature type="transmembrane region" description="Helical" evidence="1">
    <location>
        <begin position="15"/>
        <end position="35"/>
    </location>
</feature>
<feature type="transmembrane region" description="Helical" evidence="1">
    <location>
        <begin position="219"/>
        <end position="240"/>
    </location>
</feature>
<dbReference type="RefSeq" id="WP_015178534.1">
    <property type="nucleotide sequence ID" value="NC_019729.1"/>
</dbReference>
<feature type="transmembrane region" description="Helical" evidence="1">
    <location>
        <begin position="340"/>
        <end position="357"/>
    </location>
</feature>
<dbReference type="EMBL" id="CP003614">
    <property type="protein sequence ID" value="AFZ09308.1"/>
    <property type="molecule type" value="Genomic_DNA"/>
</dbReference>
<dbReference type="Proteomes" id="UP000010478">
    <property type="component" value="Chromosome"/>
</dbReference>
<feature type="transmembrane region" description="Helical" evidence="1">
    <location>
        <begin position="110"/>
        <end position="130"/>
    </location>
</feature>
<organism evidence="2 3">
    <name type="scientific">Phormidium nigroviride PCC 7112</name>
    <dbReference type="NCBI Taxonomy" id="179408"/>
    <lineage>
        <taxon>Bacteria</taxon>
        <taxon>Bacillati</taxon>
        <taxon>Cyanobacteriota</taxon>
        <taxon>Cyanophyceae</taxon>
        <taxon>Oscillatoriophycideae</taxon>
        <taxon>Oscillatoriales</taxon>
        <taxon>Oscillatoriaceae</taxon>
        <taxon>Phormidium</taxon>
    </lineage>
</organism>
<reference evidence="2 3" key="1">
    <citation type="submission" date="2012-05" db="EMBL/GenBank/DDBJ databases">
        <title>Finished chromosome of genome of Oscillatoria sp. PCC 7112.</title>
        <authorList>
            <consortium name="US DOE Joint Genome Institute"/>
            <person name="Gugger M."/>
            <person name="Coursin T."/>
            <person name="Rippka R."/>
            <person name="Tandeau De Marsac N."/>
            <person name="Huntemann M."/>
            <person name="Wei C.-L."/>
            <person name="Han J."/>
            <person name="Detter J.C."/>
            <person name="Han C."/>
            <person name="Tapia R."/>
            <person name="Davenport K."/>
            <person name="Daligault H."/>
            <person name="Erkkila T."/>
            <person name="Gu W."/>
            <person name="Munk A.C.C."/>
            <person name="Teshima H."/>
            <person name="Xu Y."/>
            <person name="Chain P."/>
            <person name="Chen A."/>
            <person name="Krypides N."/>
            <person name="Mavromatis K."/>
            <person name="Markowitz V."/>
            <person name="Szeto E."/>
            <person name="Ivanova N."/>
            <person name="Mikhailova N."/>
            <person name="Ovchinnikova G."/>
            <person name="Pagani I."/>
            <person name="Pati A."/>
            <person name="Goodwin L."/>
            <person name="Peters L."/>
            <person name="Pitluck S."/>
            <person name="Woyke T."/>
            <person name="Kerfeld C."/>
        </authorList>
    </citation>
    <scope>NUCLEOTIDE SEQUENCE [LARGE SCALE GENOMIC DNA]</scope>
    <source>
        <strain evidence="2 3">PCC 7112</strain>
    </source>
</reference>
<gene>
    <name evidence="2" type="ORF">Osc7112_5042</name>
</gene>
<dbReference type="Pfam" id="PF09852">
    <property type="entry name" value="DUF2079"/>
    <property type="match status" value="1"/>
</dbReference>
<dbReference type="STRING" id="179408.Osc7112_5042"/>
<dbReference type="eggNOG" id="COG3463">
    <property type="taxonomic scope" value="Bacteria"/>
</dbReference>
<keyword evidence="3" id="KW-1185">Reference proteome</keyword>
<dbReference type="KEGG" id="oni:Osc7112_5042"/>
<dbReference type="AlphaFoldDB" id="K9VMH5"/>
<keyword evidence="1" id="KW-0472">Membrane</keyword>
<accession>K9VMH5</accession>
<name>K9VMH5_9CYAN</name>
<feature type="transmembrane region" description="Helical" evidence="1">
    <location>
        <begin position="300"/>
        <end position="328"/>
    </location>
</feature>
<dbReference type="OrthoDB" id="501434at2"/>
<proteinExistence type="predicted"/>